<reference evidence="10" key="2">
    <citation type="journal article" date="2020" name="Microorganisms">
        <title>Osmotic Adaptation and Compatible Solute Biosynthesis of Phototrophic Bacteria as Revealed from Genome Analyses.</title>
        <authorList>
            <person name="Imhoff J.F."/>
            <person name="Rahn T."/>
            <person name="Kunzel S."/>
            <person name="Keller A."/>
            <person name="Neulinger S.C."/>
        </authorList>
    </citation>
    <scope>NUCLEOTIDE SEQUENCE</scope>
    <source>
        <strain evidence="10">IM 151</strain>
    </source>
</reference>
<dbReference type="Gene3D" id="3.10.20.310">
    <property type="entry name" value="membrane protein fhac"/>
    <property type="match status" value="1"/>
</dbReference>
<proteinExistence type="inferred from homology"/>
<comment type="subcellular location">
    <subcellularLocation>
        <location evidence="1">Cell outer membrane</location>
    </subcellularLocation>
</comment>
<dbReference type="InterPro" id="IPR013686">
    <property type="entry name" value="Polypept-transport_assoc_ShlB"/>
</dbReference>
<evidence type="ECO:0000256" key="1">
    <source>
        <dbReference type="ARBA" id="ARBA00004442"/>
    </source>
</evidence>
<reference evidence="10" key="1">
    <citation type="submission" date="2017-08" db="EMBL/GenBank/DDBJ databases">
        <authorList>
            <person name="Imhoff J.F."/>
            <person name="Rahn T."/>
            <person name="Kuenzel S."/>
            <person name="Neulinger S.C."/>
        </authorList>
    </citation>
    <scope>NUCLEOTIDE SEQUENCE</scope>
    <source>
        <strain evidence="10">IM 151</strain>
    </source>
</reference>
<evidence type="ECO:0000259" key="9">
    <source>
        <dbReference type="PROSITE" id="PS51779"/>
    </source>
</evidence>
<organism evidence="10 11">
    <name type="scientific">Rubrivivax gelatinosus</name>
    <name type="common">Rhodocyclus gelatinosus</name>
    <name type="synonym">Rhodopseudomonas gelatinosa</name>
    <dbReference type="NCBI Taxonomy" id="28068"/>
    <lineage>
        <taxon>Bacteria</taxon>
        <taxon>Pseudomonadati</taxon>
        <taxon>Pseudomonadota</taxon>
        <taxon>Betaproteobacteria</taxon>
        <taxon>Burkholderiales</taxon>
        <taxon>Sphaerotilaceae</taxon>
        <taxon>Rubrivivax</taxon>
    </lineage>
</organism>
<keyword evidence="8" id="KW-0998">Cell outer membrane</keyword>
<name>A0ABS1E0P5_RUBGE</name>
<keyword evidence="4" id="KW-1134">Transmembrane beta strand</keyword>
<keyword evidence="3" id="KW-0813">Transport</keyword>
<dbReference type="PANTHER" id="PTHR34597">
    <property type="entry name" value="SLR1661 PROTEIN"/>
    <property type="match status" value="1"/>
</dbReference>
<comment type="similarity">
    <text evidence="2">Belongs to the TPS (TC 1.B.20) family.</text>
</comment>
<dbReference type="Pfam" id="PF03865">
    <property type="entry name" value="ShlB"/>
    <property type="match status" value="1"/>
</dbReference>
<evidence type="ECO:0000256" key="3">
    <source>
        <dbReference type="ARBA" id="ARBA00022448"/>
    </source>
</evidence>
<evidence type="ECO:0000313" key="10">
    <source>
        <dbReference type="EMBL" id="MBK1714510.1"/>
    </source>
</evidence>
<keyword evidence="5" id="KW-0812">Transmembrane</keyword>
<dbReference type="PANTHER" id="PTHR34597:SF1">
    <property type="entry name" value="HEME_HEMOPEXIN TRANSPORTER PROTEIN HUXB"/>
    <property type="match status" value="1"/>
</dbReference>
<feature type="domain" description="POTRA" evidence="9">
    <location>
        <begin position="97"/>
        <end position="172"/>
    </location>
</feature>
<evidence type="ECO:0000313" key="11">
    <source>
        <dbReference type="Proteomes" id="UP001041814"/>
    </source>
</evidence>
<keyword evidence="7" id="KW-0472">Membrane</keyword>
<accession>A0ABS1E0P5</accession>
<dbReference type="Proteomes" id="UP001041814">
    <property type="component" value="Unassembled WGS sequence"/>
</dbReference>
<dbReference type="EMBL" id="NRRU01000070">
    <property type="protein sequence ID" value="MBK1714510.1"/>
    <property type="molecule type" value="Genomic_DNA"/>
</dbReference>
<dbReference type="InterPro" id="IPR034746">
    <property type="entry name" value="POTRA"/>
</dbReference>
<gene>
    <name evidence="10" type="ORF">CKO43_17200</name>
</gene>
<protein>
    <recommendedName>
        <fullName evidence="9">POTRA domain-containing protein</fullName>
    </recommendedName>
</protein>
<keyword evidence="11" id="KW-1185">Reference proteome</keyword>
<evidence type="ECO:0000256" key="8">
    <source>
        <dbReference type="ARBA" id="ARBA00023237"/>
    </source>
</evidence>
<keyword evidence="6" id="KW-0653">Protein transport</keyword>
<dbReference type="PROSITE" id="PS51779">
    <property type="entry name" value="POTRA"/>
    <property type="match status" value="1"/>
</dbReference>
<dbReference type="Gene3D" id="2.40.160.50">
    <property type="entry name" value="membrane protein fhac: a member of the omp85/tpsb transporter family"/>
    <property type="match status" value="1"/>
</dbReference>
<dbReference type="InterPro" id="IPR051544">
    <property type="entry name" value="TPS_OM_transporter"/>
</dbReference>
<evidence type="ECO:0000256" key="2">
    <source>
        <dbReference type="ARBA" id="ARBA00009055"/>
    </source>
</evidence>
<evidence type="ECO:0000256" key="5">
    <source>
        <dbReference type="ARBA" id="ARBA00022692"/>
    </source>
</evidence>
<comment type="caution">
    <text evidence="10">The sequence shown here is derived from an EMBL/GenBank/DDBJ whole genome shotgun (WGS) entry which is preliminary data.</text>
</comment>
<sequence>MRAAPRGSAGLGPDEASRIPSRVKALRPSTLSLALGMAFAALGAQAQQAPPVPNIGDALRQVQPPVLPAPKAAPLPTVGGTAIEPPMLALPGSGPGVRVDSFAIVGNSVVDSAVLLALVQPDQGKTLSLAELELIATRITRYYRSAGYFVARAYIPAQEVAAGTLTIRVVEGNYGRFILANRSRVRDDIVQGLLDDIKDRDIVSLDTLERAMLVINDTPGVTVVRADVMPGEAVGTSDFAIGTEATPAYGGYALLDNYGSAYTGKQRLSFNADWNSPSGRGDRLSVSGMATRHSGLLNGRLGYSGLLDTDGTRGELALSRTRYQLGSTYAALDASGTADALEFNLTRPVKRTRGASIEAGLSLAYKSLKDEVASTSTRTRKKAATASASVSARNEQVLFGFDGLTQASAALTIGRLRFDDATAAALDAAGAGTQGSFAKLNLQVTRATALPGQFALTTSARAQLALNDKNLDGSERMSVSGFSGVIAYPSGELSGDHAALLHLDLAHPLPPAGTLQMSASAFADIGWARTANPLPGAASRSLSDVGVGLTANAAGGLVRLQLAQRVSGGAPTSEPASRLRVLLQGGWVF</sequence>
<evidence type="ECO:0000256" key="7">
    <source>
        <dbReference type="ARBA" id="ARBA00023136"/>
    </source>
</evidence>
<dbReference type="InterPro" id="IPR005565">
    <property type="entry name" value="Hemolysn_activator_HlyB_C"/>
</dbReference>
<evidence type="ECO:0000256" key="4">
    <source>
        <dbReference type="ARBA" id="ARBA00022452"/>
    </source>
</evidence>
<evidence type="ECO:0000256" key="6">
    <source>
        <dbReference type="ARBA" id="ARBA00022927"/>
    </source>
</evidence>
<dbReference type="Pfam" id="PF08479">
    <property type="entry name" value="POTRA_2"/>
    <property type="match status" value="1"/>
</dbReference>